<gene>
    <name evidence="5" type="ORF">UT34_C0001G0345</name>
</gene>
<dbReference type="Gene3D" id="3.10.290.10">
    <property type="entry name" value="RNA-binding S4 domain"/>
    <property type="match status" value="1"/>
</dbReference>
<proteinExistence type="inferred from homology"/>
<dbReference type="GO" id="GO:0000455">
    <property type="term" value="P:enzyme-directed rRNA pseudouridine synthesis"/>
    <property type="evidence" value="ECO:0007669"/>
    <property type="project" value="TreeGrafter"/>
</dbReference>
<dbReference type="EMBL" id="LBWK01000001">
    <property type="protein sequence ID" value="KKR06305.1"/>
    <property type="molecule type" value="Genomic_DNA"/>
</dbReference>
<dbReference type="InterPro" id="IPR020103">
    <property type="entry name" value="PsdUridine_synth_cat_dom_sf"/>
</dbReference>
<keyword evidence="3" id="KW-0694">RNA-binding</keyword>
<comment type="similarity">
    <text evidence="1">Belongs to the pseudouridine synthase RluA family.</text>
</comment>
<evidence type="ECO:0000256" key="1">
    <source>
        <dbReference type="ARBA" id="ARBA00010876"/>
    </source>
</evidence>
<dbReference type="Pfam" id="PF00849">
    <property type="entry name" value="PseudoU_synth_2"/>
    <property type="match status" value="1"/>
</dbReference>
<reference evidence="5 6" key="1">
    <citation type="journal article" date="2015" name="Nature">
        <title>rRNA introns, odd ribosomes, and small enigmatic genomes across a large radiation of phyla.</title>
        <authorList>
            <person name="Brown C.T."/>
            <person name="Hug L.A."/>
            <person name="Thomas B.C."/>
            <person name="Sharon I."/>
            <person name="Castelle C.J."/>
            <person name="Singh A."/>
            <person name="Wilkins M.J."/>
            <person name="Williams K.H."/>
            <person name="Banfield J.F."/>
        </authorList>
    </citation>
    <scope>NUCLEOTIDE SEQUENCE [LARGE SCALE GENOMIC DNA]</scope>
</reference>
<feature type="domain" description="Pseudouridine synthase RsuA/RluA-like" evidence="4">
    <location>
        <begin position="104"/>
        <end position="284"/>
    </location>
</feature>
<dbReference type="PANTHER" id="PTHR21600:SF87">
    <property type="entry name" value="RNA PSEUDOURIDYLATE SYNTHASE DOMAIN-CONTAINING PROTEIN 1"/>
    <property type="match status" value="1"/>
</dbReference>
<accession>A0A0G0Q799</accession>
<dbReference type="GO" id="GO:0003723">
    <property type="term" value="F:RNA binding"/>
    <property type="evidence" value="ECO:0007669"/>
    <property type="project" value="UniProtKB-KW"/>
</dbReference>
<dbReference type="PROSITE" id="PS50889">
    <property type="entry name" value="S4"/>
    <property type="match status" value="1"/>
</dbReference>
<dbReference type="GO" id="GO:0140098">
    <property type="term" value="F:catalytic activity, acting on RNA"/>
    <property type="evidence" value="ECO:0007669"/>
    <property type="project" value="UniProtKB-ARBA"/>
</dbReference>
<name>A0A0G0Q799_9BACT</name>
<dbReference type="Gene3D" id="3.30.2350.10">
    <property type="entry name" value="Pseudouridine synthase"/>
    <property type="match status" value="1"/>
</dbReference>
<dbReference type="SUPFAM" id="SSF55120">
    <property type="entry name" value="Pseudouridine synthase"/>
    <property type="match status" value="1"/>
</dbReference>
<dbReference type="GO" id="GO:0009982">
    <property type="term" value="F:pseudouridine synthase activity"/>
    <property type="evidence" value="ECO:0007669"/>
    <property type="project" value="InterPro"/>
</dbReference>
<evidence type="ECO:0000256" key="2">
    <source>
        <dbReference type="ARBA" id="ARBA00023235"/>
    </source>
</evidence>
<evidence type="ECO:0000313" key="5">
    <source>
        <dbReference type="EMBL" id="KKR06305.1"/>
    </source>
</evidence>
<dbReference type="InterPro" id="IPR050188">
    <property type="entry name" value="RluA_PseudoU_synthase"/>
</dbReference>
<keyword evidence="2" id="KW-0413">Isomerase</keyword>
<dbReference type="InterPro" id="IPR006145">
    <property type="entry name" value="PsdUridine_synth_RsuA/RluA"/>
</dbReference>
<dbReference type="CDD" id="cd02869">
    <property type="entry name" value="PseudoU_synth_RluA_like"/>
    <property type="match status" value="1"/>
</dbReference>
<evidence type="ECO:0000313" key="6">
    <source>
        <dbReference type="Proteomes" id="UP000034799"/>
    </source>
</evidence>
<sequence length="328" mass="37346">MQYRELIDVTDKGKRVDLYLLEHLPKLVENKYLDMLSRSFLSKAVVECVQVNGDRVKKGKRLNIGDEVTFDPRVITEMIDQSILQKNYIVPEHVPLNIIEEADDWLVIHKPKGVVVHPGVGNWEGTLANSIKGYLERKGEYDKSVDRAGVVHRFDKGVSGLMIIAKTRSMQVYLVKQFEAHNVVKVYRAKVEPMKSGMELMRSKESYSEAMESFKLNSYGATEEWIKVEGYIGRDVGNRRRMKLISSPRGGYKYSLTYIKPLSDGTILIKIETGRMHQIRATLKSLNLVIVGDTMYGASSGQNHNELELEEVLLGLNLPQLGFRVWTV</sequence>
<dbReference type="PANTHER" id="PTHR21600">
    <property type="entry name" value="MITOCHONDRIAL RNA PSEUDOURIDINE SYNTHASE"/>
    <property type="match status" value="1"/>
</dbReference>
<evidence type="ECO:0000259" key="4">
    <source>
        <dbReference type="Pfam" id="PF00849"/>
    </source>
</evidence>
<evidence type="ECO:0000256" key="3">
    <source>
        <dbReference type="PROSITE-ProRule" id="PRU00182"/>
    </source>
</evidence>
<dbReference type="AlphaFoldDB" id="A0A0G0Q799"/>
<organism evidence="5 6">
    <name type="scientific">candidate division WS6 bacterium GW2011_GWF2_39_15</name>
    <dbReference type="NCBI Taxonomy" id="1619100"/>
    <lineage>
        <taxon>Bacteria</taxon>
        <taxon>Candidatus Dojkabacteria</taxon>
    </lineage>
</organism>
<comment type="caution">
    <text evidence="5">The sequence shown here is derived from an EMBL/GenBank/DDBJ whole genome shotgun (WGS) entry which is preliminary data.</text>
</comment>
<dbReference type="STRING" id="1619100.UT34_C0001G0345"/>
<dbReference type="InterPro" id="IPR036986">
    <property type="entry name" value="S4_RNA-bd_sf"/>
</dbReference>
<dbReference type="Proteomes" id="UP000034799">
    <property type="component" value="Unassembled WGS sequence"/>
</dbReference>
<protein>
    <submittedName>
        <fullName evidence="5">Pseudouridine synthase</fullName>
    </submittedName>
</protein>